<dbReference type="Proteomes" id="UP000789860">
    <property type="component" value="Unassembled WGS sequence"/>
</dbReference>
<comment type="caution">
    <text evidence="1">The sequence shown here is derived from an EMBL/GenBank/DDBJ whole genome shotgun (WGS) entry which is preliminary data.</text>
</comment>
<name>A0ACA9KED9_9GLOM</name>
<feature type="non-terminal residue" evidence="1">
    <location>
        <position position="129"/>
    </location>
</feature>
<protein>
    <submittedName>
        <fullName evidence="1">5143_t:CDS:1</fullName>
    </submittedName>
</protein>
<evidence type="ECO:0000313" key="2">
    <source>
        <dbReference type="Proteomes" id="UP000789860"/>
    </source>
</evidence>
<proteinExistence type="predicted"/>
<reference evidence="1" key="1">
    <citation type="submission" date="2021-06" db="EMBL/GenBank/DDBJ databases">
        <authorList>
            <person name="Kallberg Y."/>
            <person name="Tangrot J."/>
            <person name="Rosling A."/>
        </authorList>
    </citation>
    <scope>NUCLEOTIDE SEQUENCE</scope>
    <source>
        <strain evidence="1">AU212A</strain>
    </source>
</reference>
<dbReference type="EMBL" id="CAJVPM010001561">
    <property type="protein sequence ID" value="CAG8469127.1"/>
    <property type="molecule type" value="Genomic_DNA"/>
</dbReference>
<sequence>MSTNLQDEVHRLSNLSRVANTDKNTEKWLRHCLGYDGKMRFLQIDGYGDTNYLNHKYLSNDNNEGLIRRIIFWLSLCGLRGGDIYSQSKPIFKPPHQINKPWNSAYQQHKSRLTNLQENRSSNPQENRS</sequence>
<gene>
    <name evidence="1" type="ORF">SCALOS_LOCUS1949</name>
</gene>
<accession>A0ACA9KED9</accession>
<evidence type="ECO:0000313" key="1">
    <source>
        <dbReference type="EMBL" id="CAG8469127.1"/>
    </source>
</evidence>
<organism evidence="1 2">
    <name type="scientific">Scutellospora calospora</name>
    <dbReference type="NCBI Taxonomy" id="85575"/>
    <lineage>
        <taxon>Eukaryota</taxon>
        <taxon>Fungi</taxon>
        <taxon>Fungi incertae sedis</taxon>
        <taxon>Mucoromycota</taxon>
        <taxon>Glomeromycotina</taxon>
        <taxon>Glomeromycetes</taxon>
        <taxon>Diversisporales</taxon>
        <taxon>Gigasporaceae</taxon>
        <taxon>Scutellospora</taxon>
    </lineage>
</organism>
<keyword evidence="2" id="KW-1185">Reference proteome</keyword>